<dbReference type="OrthoDB" id="9807577at2"/>
<comment type="caution">
    <text evidence="1">The sequence shown here is derived from an EMBL/GenBank/DDBJ whole genome shotgun (WGS) entry which is preliminary data.</text>
</comment>
<evidence type="ECO:0000313" key="1">
    <source>
        <dbReference type="EMBL" id="PSB20609.1"/>
    </source>
</evidence>
<sequence length="171" mass="19556">MQSGAIFDHAGTYRYLLWRSWSQSPKVGFVMLNPSQADATLNDPTIRRCIGFAQSWGYGGLEVVNLFAYRTKSPADLQRIRDPIETDNDRYLLTLRERVDTIVFAWGNWGTLKGRDRPVMKQLNSQQNVFCLGITKTGQPRHPLYLKRDTRLTKLNFTDAETSANLTILCP</sequence>
<dbReference type="AlphaFoldDB" id="A0A2T1DJC5"/>
<keyword evidence="2" id="KW-1185">Reference proteome</keyword>
<dbReference type="RefSeq" id="WP_073070077.1">
    <property type="nucleotide sequence ID" value="NZ_MPPI01000005.1"/>
</dbReference>
<dbReference type="Pfam" id="PF07799">
    <property type="entry name" value="DUF1643"/>
    <property type="match status" value="1"/>
</dbReference>
<dbReference type="Proteomes" id="UP000238634">
    <property type="component" value="Unassembled WGS sequence"/>
</dbReference>
<name>A0A2T1DJC5_9CYAN</name>
<proteinExistence type="predicted"/>
<reference evidence="1 2" key="1">
    <citation type="submission" date="2018-02" db="EMBL/GenBank/DDBJ databases">
        <authorList>
            <person name="Cohen D.B."/>
            <person name="Kent A.D."/>
        </authorList>
    </citation>
    <scope>NUCLEOTIDE SEQUENCE [LARGE SCALE GENOMIC DNA]</scope>
    <source>
        <strain evidence="1 2">ULC007</strain>
    </source>
</reference>
<dbReference type="STRING" id="1920490.GCA_001895925_02644"/>
<reference evidence="1 2" key="2">
    <citation type="submission" date="2018-03" db="EMBL/GenBank/DDBJ databases">
        <title>The ancient ancestry and fast evolution of plastids.</title>
        <authorList>
            <person name="Moore K.R."/>
            <person name="Magnabosco C."/>
            <person name="Momper L."/>
            <person name="Gold D.A."/>
            <person name="Bosak T."/>
            <person name="Fournier G.P."/>
        </authorList>
    </citation>
    <scope>NUCLEOTIDE SEQUENCE [LARGE SCALE GENOMIC DNA]</scope>
    <source>
        <strain evidence="1 2">ULC007</strain>
    </source>
</reference>
<gene>
    <name evidence="1" type="ORF">C7B65_06810</name>
</gene>
<dbReference type="InterPro" id="IPR012441">
    <property type="entry name" value="DUF1643"/>
</dbReference>
<accession>A0A2T1DJC5</accession>
<organism evidence="1 2">
    <name type="scientific">Phormidesmis priestleyi ULC007</name>
    <dbReference type="NCBI Taxonomy" id="1920490"/>
    <lineage>
        <taxon>Bacteria</taxon>
        <taxon>Bacillati</taxon>
        <taxon>Cyanobacteriota</taxon>
        <taxon>Cyanophyceae</taxon>
        <taxon>Leptolyngbyales</taxon>
        <taxon>Leptolyngbyaceae</taxon>
        <taxon>Phormidesmis</taxon>
    </lineage>
</organism>
<evidence type="ECO:0000313" key="2">
    <source>
        <dbReference type="Proteomes" id="UP000238634"/>
    </source>
</evidence>
<dbReference type="EMBL" id="PVWG01000005">
    <property type="protein sequence ID" value="PSB20609.1"/>
    <property type="molecule type" value="Genomic_DNA"/>
</dbReference>
<protein>
    <submittedName>
        <fullName evidence="1">DUF1643 domain-containing protein</fullName>
    </submittedName>
</protein>